<dbReference type="Proteomes" id="UP001321014">
    <property type="component" value="Unassembled WGS sequence"/>
</dbReference>
<reference evidence="1 2" key="1">
    <citation type="submission" date="2022-10" db="EMBL/GenBank/DDBJ databases">
        <title>Ruegeria sp. nov., isolated from ocean surface water.</title>
        <authorList>
            <person name="He W."/>
            <person name="Wang L."/>
            <person name="Zhang D.-F."/>
        </authorList>
    </citation>
    <scope>NUCLEOTIDE SEQUENCE [LARGE SCALE GENOMIC DNA]</scope>
    <source>
        <strain evidence="1 2">WL0004</strain>
    </source>
</reference>
<organism evidence="1 2">
    <name type="scientific">Ruegeria marisflavi</name>
    <dbReference type="NCBI Taxonomy" id="2984152"/>
    <lineage>
        <taxon>Bacteria</taxon>
        <taxon>Pseudomonadati</taxon>
        <taxon>Pseudomonadota</taxon>
        <taxon>Alphaproteobacteria</taxon>
        <taxon>Rhodobacterales</taxon>
        <taxon>Roseobacteraceae</taxon>
        <taxon>Ruegeria</taxon>
    </lineage>
</organism>
<evidence type="ECO:0000313" key="1">
    <source>
        <dbReference type="EMBL" id="MCU9837870.1"/>
    </source>
</evidence>
<name>A0ABT2WPN3_9RHOB</name>
<dbReference type="EMBL" id="JAOVQN010000007">
    <property type="protein sequence ID" value="MCU9837870.1"/>
    <property type="molecule type" value="Genomic_DNA"/>
</dbReference>
<proteinExistence type="predicted"/>
<dbReference type="RefSeq" id="WP_263387961.1">
    <property type="nucleotide sequence ID" value="NZ_JAOVQN010000007.1"/>
</dbReference>
<evidence type="ECO:0008006" key="3">
    <source>
        <dbReference type="Google" id="ProtNLM"/>
    </source>
</evidence>
<protein>
    <recommendedName>
        <fullName evidence="3">RiboL-PSP-HEPN domain-containing protein</fullName>
    </recommendedName>
</protein>
<accession>A0ABT2WPN3</accession>
<gene>
    <name evidence="1" type="ORF">OEZ49_08830</name>
</gene>
<sequence>MTNDLAPVRESAWSIIDLLQANSWDAISKISGEEVNQIVEKLCLHLNLVCRGVDSLLLDHSNECAAILMRSAFEATMRAAYIATSAPDEASKLAQELAITLPKTQNYRLQKRAADVVSFSGAFSDNFAKVVFSRVEKDAKSAPSVLSKTERNALDQKWAFTRILPKVEKSLCSLGFNFPLSPMLYDYGICSNYLHADGIGLGLEADQATRSATVALLKLDAEAVKIYQNMIACWVIVHVGILACSNSLSKFPLELLEMQSNFSKLANPISERFAGSQKEFYEGDHEPA</sequence>
<evidence type="ECO:0000313" key="2">
    <source>
        <dbReference type="Proteomes" id="UP001321014"/>
    </source>
</evidence>
<comment type="caution">
    <text evidence="1">The sequence shown here is derived from an EMBL/GenBank/DDBJ whole genome shotgun (WGS) entry which is preliminary data.</text>
</comment>
<keyword evidence="2" id="KW-1185">Reference proteome</keyword>